<keyword evidence="8 9" id="KW-0472">Membrane</keyword>
<evidence type="ECO:0000256" key="4">
    <source>
        <dbReference type="ARBA" id="ARBA00022475"/>
    </source>
</evidence>
<dbReference type="PANTHER" id="PTHR47314:SF1">
    <property type="entry name" value="MALTOSE_MALTODEXTRIN TRANSPORT SYSTEM PERMEASE PROTEIN MALF"/>
    <property type="match status" value="1"/>
</dbReference>
<keyword evidence="5 10" id="KW-0762">Sugar transport</keyword>
<feature type="transmembrane region" description="Helical" evidence="9">
    <location>
        <begin position="147"/>
        <end position="172"/>
    </location>
</feature>
<dbReference type="PROSITE" id="PS50928">
    <property type="entry name" value="ABC_TM1"/>
    <property type="match status" value="1"/>
</dbReference>
<dbReference type="Proteomes" id="UP000515703">
    <property type="component" value="Chromosome"/>
</dbReference>
<keyword evidence="3 9" id="KW-0813">Transport</keyword>
<dbReference type="CDD" id="cd06261">
    <property type="entry name" value="TM_PBP2"/>
    <property type="match status" value="1"/>
</dbReference>
<dbReference type="GO" id="GO:0042956">
    <property type="term" value="P:maltodextrin transmembrane transport"/>
    <property type="evidence" value="ECO:0007669"/>
    <property type="project" value="TreeGrafter"/>
</dbReference>
<keyword evidence="13" id="KW-1185">Reference proteome</keyword>
<dbReference type="KEGG" id="acht:bsdcttw_18570"/>
<keyword evidence="6 9" id="KW-0812">Transmembrane</keyword>
<sequence length="446" mass="50371">MAKRKVSFLISVFIWGGGQFLIGKQKMKGFLFFCMELIFLSIEFFSGYWLDYLAGNIVHFRIGIYGGFFTRGLWGLFTLGDKAGARYGDHSTMLMIEGIISIMVLALFVLLYIWNLRDAYQTGKDIDSKGVYTTSGEYLKHTLSKSFPYIVLTPVIILVAFMVLMPILFSFLTAFTNYNKNHLPPASLVDWVGLKNFVKLFKVPIWSGTFFSVLIWTVIWSLLATFTTYFFGMFQAVLLNSKHVKVKSLYRSIMILPWAIPQMISLLVFKNLLNGQFGPLGQFLIDIGVTNKRIPFLTDPMIAKVTVVLVNLWMGFPMFMIMIQGILSNIDKSLYEAAQIDGGGDLQVFQKITLPLVFQATGPLLVMNLAGNFNGFGSIYFLTEGGPVNPNYQLAGDTDILISWIYKLTLNNQIYDMAAVMCIILFILVGGVSFWNFKRSSAFKEV</sequence>
<dbReference type="EMBL" id="AP023368">
    <property type="protein sequence ID" value="BCJ98816.1"/>
    <property type="molecule type" value="Genomic_DNA"/>
</dbReference>
<dbReference type="Pfam" id="PF00528">
    <property type="entry name" value="BPD_transp_1"/>
    <property type="match status" value="1"/>
</dbReference>
<comment type="subcellular location">
    <subcellularLocation>
        <location evidence="1 9">Cell membrane</location>
        <topology evidence="1 9">Multi-pass membrane protein</topology>
    </subcellularLocation>
</comment>
<comment type="function">
    <text evidence="10">Part of the ABC transporter complex MalEFGK involved in maltose/maltodextrin import. Probably responsible for the translocation of the substrate across the membrane.</text>
</comment>
<dbReference type="SUPFAM" id="SSF160964">
    <property type="entry name" value="MalF N-terminal region-like"/>
    <property type="match status" value="1"/>
</dbReference>
<dbReference type="Gene3D" id="1.10.3720.10">
    <property type="entry name" value="MetI-like"/>
    <property type="match status" value="1"/>
</dbReference>
<feature type="transmembrane region" description="Helical" evidence="9">
    <location>
        <begin position="62"/>
        <end position="80"/>
    </location>
</feature>
<dbReference type="GO" id="GO:1990060">
    <property type="term" value="C:maltose transport complex"/>
    <property type="evidence" value="ECO:0007669"/>
    <property type="project" value="TreeGrafter"/>
</dbReference>
<dbReference type="SUPFAM" id="SSF161098">
    <property type="entry name" value="MetI-like"/>
    <property type="match status" value="1"/>
</dbReference>
<dbReference type="PANTHER" id="PTHR47314">
    <property type="entry name" value="MALTOSE/MALTODEXTRIN TRANSPORT SYSTEM PERMEASE PROTEIN MALF"/>
    <property type="match status" value="1"/>
</dbReference>
<evidence type="ECO:0000256" key="2">
    <source>
        <dbReference type="ARBA" id="ARBA00009047"/>
    </source>
</evidence>
<gene>
    <name evidence="12" type="ORF">bsdcttw_18570</name>
</gene>
<keyword evidence="7 9" id="KW-1133">Transmembrane helix</keyword>
<evidence type="ECO:0000256" key="1">
    <source>
        <dbReference type="ARBA" id="ARBA00004651"/>
    </source>
</evidence>
<evidence type="ECO:0000256" key="7">
    <source>
        <dbReference type="ARBA" id="ARBA00022989"/>
    </source>
</evidence>
<dbReference type="RefSeq" id="WP_185259121.1">
    <property type="nucleotide sequence ID" value="NZ_AP023368.1"/>
</dbReference>
<dbReference type="AlphaFoldDB" id="A0A7I8DRA3"/>
<feature type="transmembrane region" description="Helical" evidence="9">
    <location>
        <begin position="205"/>
        <end position="229"/>
    </location>
</feature>
<dbReference type="InterPro" id="IPR000515">
    <property type="entry name" value="MetI-like"/>
</dbReference>
<feature type="transmembrane region" description="Helical" evidence="9">
    <location>
        <begin position="30"/>
        <end position="50"/>
    </location>
</feature>
<evidence type="ECO:0000259" key="11">
    <source>
        <dbReference type="PROSITE" id="PS50928"/>
    </source>
</evidence>
<protein>
    <recommendedName>
        <fullName evidence="10">Maltose/maltodextrin transport system permease protein</fullName>
    </recommendedName>
</protein>
<evidence type="ECO:0000256" key="9">
    <source>
        <dbReference type="RuleBase" id="RU363032"/>
    </source>
</evidence>
<organism evidence="12 13">
    <name type="scientific">Anaerocolumna chitinilytica</name>
    <dbReference type="NCBI Taxonomy" id="1727145"/>
    <lineage>
        <taxon>Bacteria</taxon>
        <taxon>Bacillati</taxon>
        <taxon>Bacillota</taxon>
        <taxon>Clostridia</taxon>
        <taxon>Lachnospirales</taxon>
        <taxon>Lachnospiraceae</taxon>
        <taxon>Anaerocolumna</taxon>
    </lineage>
</organism>
<feature type="transmembrane region" description="Helical" evidence="9">
    <location>
        <begin position="249"/>
        <end position="269"/>
    </location>
</feature>
<evidence type="ECO:0000256" key="3">
    <source>
        <dbReference type="ARBA" id="ARBA00022448"/>
    </source>
</evidence>
<evidence type="ECO:0000256" key="10">
    <source>
        <dbReference type="RuleBase" id="RU367050"/>
    </source>
</evidence>
<proteinExistence type="inferred from homology"/>
<comment type="similarity">
    <text evidence="2 10">Belongs to the binding-protein-dependent transport system permease family. MalFG subfamily.</text>
</comment>
<dbReference type="GO" id="GO:0015423">
    <property type="term" value="F:ABC-type maltose transporter activity"/>
    <property type="evidence" value="ECO:0007669"/>
    <property type="project" value="TreeGrafter"/>
</dbReference>
<feature type="transmembrane region" description="Helical" evidence="9">
    <location>
        <begin position="92"/>
        <end position="114"/>
    </location>
</feature>
<feature type="domain" description="ABC transmembrane type-1" evidence="11">
    <location>
        <begin position="214"/>
        <end position="436"/>
    </location>
</feature>
<evidence type="ECO:0000256" key="5">
    <source>
        <dbReference type="ARBA" id="ARBA00022597"/>
    </source>
</evidence>
<feature type="transmembrane region" description="Helical" evidence="9">
    <location>
        <begin position="6"/>
        <end position="23"/>
    </location>
</feature>
<reference evidence="12 13" key="1">
    <citation type="submission" date="2020-08" db="EMBL/GenBank/DDBJ databases">
        <title>Draft genome sequencing of an Anaerocolumna strain isolated from anoxic soil subjected to BSD treatment.</title>
        <authorList>
            <person name="Uek A."/>
            <person name="Tonouchi A."/>
        </authorList>
    </citation>
    <scope>NUCLEOTIDE SEQUENCE [LARGE SCALE GENOMIC DNA]</scope>
    <source>
        <strain evidence="12 13">CTTW</strain>
    </source>
</reference>
<keyword evidence="4 10" id="KW-1003">Cell membrane</keyword>
<accession>A0A7I8DRA3</accession>
<feature type="transmembrane region" description="Helical" evidence="9">
    <location>
        <begin position="302"/>
        <end position="327"/>
    </location>
</feature>
<dbReference type="InterPro" id="IPR035906">
    <property type="entry name" value="MetI-like_sf"/>
</dbReference>
<reference evidence="12 13" key="2">
    <citation type="submission" date="2020-08" db="EMBL/GenBank/DDBJ databases">
        <authorList>
            <person name="Ueki A."/>
            <person name="Tonouchi A."/>
        </authorList>
    </citation>
    <scope>NUCLEOTIDE SEQUENCE [LARGE SCALE GENOMIC DNA]</scope>
    <source>
        <strain evidence="12 13">CTTW</strain>
    </source>
</reference>
<feature type="transmembrane region" description="Helical" evidence="9">
    <location>
        <begin position="414"/>
        <end position="437"/>
    </location>
</feature>
<evidence type="ECO:0000256" key="8">
    <source>
        <dbReference type="ARBA" id="ARBA00023136"/>
    </source>
</evidence>
<evidence type="ECO:0000313" key="13">
    <source>
        <dbReference type="Proteomes" id="UP000515703"/>
    </source>
</evidence>
<name>A0A7I8DRA3_9FIRM</name>
<evidence type="ECO:0000313" key="12">
    <source>
        <dbReference type="EMBL" id="BCJ98816.1"/>
    </source>
</evidence>
<evidence type="ECO:0000256" key="6">
    <source>
        <dbReference type="ARBA" id="ARBA00022692"/>
    </source>
</evidence>